<evidence type="ECO:0000313" key="2">
    <source>
        <dbReference type="EMBL" id="WAH36884.1"/>
    </source>
</evidence>
<proteinExistence type="predicted"/>
<evidence type="ECO:0000256" key="1">
    <source>
        <dbReference type="SAM" id="SignalP"/>
    </source>
</evidence>
<dbReference type="Proteomes" id="UP001164803">
    <property type="component" value="Chromosome"/>
</dbReference>
<gene>
    <name evidence="2" type="ORF">NZD86_22420</name>
</gene>
<keyword evidence="1" id="KW-0732">Signal</keyword>
<protein>
    <submittedName>
        <fullName evidence="2">Uncharacterized protein</fullName>
    </submittedName>
</protein>
<dbReference type="EMBL" id="CP104064">
    <property type="protein sequence ID" value="WAH36884.1"/>
    <property type="molecule type" value="Genomic_DNA"/>
</dbReference>
<evidence type="ECO:0000313" key="3">
    <source>
        <dbReference type="Proteomes" id="UP001164803"/>
    </source>
</evidence>
<name>A0ABY6Z3L7_9BACL</name>
<feature type="signal peptide" evidence="1">
    <location>
        <begin position="1"/>
        <end position="24"/>
    </location>
</feature>
<organism evidence="2 3">
    <name type="scientific">Alicyclobacillus dauci</name>
    <dbReference type="NCBI Taxonomy" id="1475485"/>
    <lineage>
        <taxon>Bacteria</taxon>
        <taxon>Bacillati</taxon>
        <taxon>Bacillota</taxon>
        <taxon>Bacilli</taxon>
        <taxon>Bacillales</taxon>
        <taxon>Alicyclobacillaceae</taxon>
        <taxon>Alicyclobacillus</taxon>
    </lineage>
</organism>
<reference evidence="2" key="1">
    <citation type="submission" date="2022-08" db="EMBL/GenBank/DDBJ databases">
        <title>Alicyclobacillus dauci DSM2870, complete genome.</title>
        <authorList>
            <person name="Wang Q."/>
            <person name="Cai R."/>
            <person name="Wang Z."/>
        </authorList>
    </citation>
    <scope>NUCLEOTIDE SEQUENCE</scope>
    <source>
        <strain evidence="2">DSM 28700</strain>
    </source>
</reference>
<dbReference type="RefSeq" id="WP_268044282.1">
    <property type="nucleotide sequence ID" value="NZ_CP104064.1"/>
</dbReference>
<feature type="chain" id="PRO_5045307500" evidence="1">
    <location>
        <begin position="25"/>
        <end position="66"/>
    </location>
</feature>
<keyword evidence="3" id="KW-1185">Reference proteome</keyword>
<sequence>MKGKLLSTVGALATVVLFGTPVYAATQPANSPAQTPATTTANVLQTGNSAVDPNYAFKPVWDDEDE</sequence>
<accession>A0ABY6Z3L7</accession>